<evidence type="ECO:0000256" key="1">
    <source>
        <dbReference type="ARBA" id="ARBA00004370"/>
    </source>
</evidence>
<evidence type="ECO:0000313" key="9">
    <source>
        <dbReference type="Proteomes" id="UP000031563"/>
    </source>
</evidence>
<evidence type="ECO:0000256" key="6">
    <source>
        <dbReference type="SAM" id="Coils"/>
    </source>
</evidence>
<evidence type="ECO:0000313" key="8">
    <source>
        <dbReference type="EMBL" id="KKB37692.1"/>
    </source>
</evidence>
<comment type="caution">
    <text evidence="8">The sequence shown here is derived from an EMBL/GenBank/DDBJ whole genome shotgun (WGS) entry which is preliminary data.</text>
</comment>
<dbReference type="CDD" id="cd00882">
    <property type="entry name" value="Ras_like_GTPase"/>
    <property type="match status" value="1"/>
</dbReference>
<gene>
    <name evidence="8" type="ORF">QY95_02802</name>
</gene>
<keyword evidence="5" id="KW-0472">Membrane</keyword>
<reference evidence="8" key="1">
    <citation type="submission" date="2015-02" db="EMBL/GenBank/DDBJ databases">
        <title>Genome Assembly of Bacillaceae bacterium MTCC 8252.</title>
        <authorList>
            <person name="Verma A."/>
            <person name="Khatri I."/>
            <person name="Mual P."/>
            <person name="Subramanian S."/>
            <person name="Krishnamurthi S."/>
        </authorList>
    </citation>
    <scope>NUCLEOTIDE SEQUENCE [LARGE SCALE GENOMIC DNA]</scope>
    <source>
        <strain evidence="8">MTCC 8252</strain>
    </source>
</reference>
<keyword evidence="6" id="KW-0175">Coiled coil</keyword>
<protein>
    <recommendedName>
        <fullName evidence="7">Dynamin N-terminal domain-containing protein</fullName>
    </recommendedName>
</protein>
<dbReference type="Gene3D" id="3.40.50.300">
    <property type="entry name" value="P-loop containing nucleotide triphosphate hydrolases"/>
    <property type="match status" value="2"/>
</dbReference>
<dbReference type="Proteomes" id="UP000031563">
    <property type="component" value="Unassembled WGS sequence"/>
</dbReference>
<name>A0A0F5HXW6_BACTR</name>
<dbReference type="PANTHER" id="PTHR10465">
    <property type="entry name" value="TRANSMEMBRANE GTPASE FZO1"/>
    <property type="match status" value="1"/>
</dbReference>
<dbReference type="AlphaFoldDB" id="A0A0F5HXW6"/>
<feature type="domain" description="Dynamin N-terminal" evidence="7">
    <location>
        <begin position="51"/>
        <end position="205"/>
    </location>
</feature>
<dbReference type="PANTHER" id="PTHR10465:SF0">
    <property type="entry name" value="SARCALUMENIN"/>
    <property type="match status" value="1"/>
</dbReference>
<proteinExistence type="predicted"/>
<dbReference type="GO" id="GO:0003924">
    <property type="term" value="F:GTPase activity"/>
    <property type="evidence" value="ECO:0007669"/>
    <property type="project" value="InterPro"/>
</dbReference>
<dbReference type="Pfam" id="PF00350">
    <property type="entry name" value="Dynamin_N"/>
    <property type="match status" value="2"/>
</dbReference>
<keyword evidence="2" id="KW-0547">Nucleotide-binding</keyword>
<accession>A0A0F5HXW6</accession>
<dbReference type="InterPro" id="IPR027417">
    <property type="entry name" value="P-loop_NTPase"/>
</dbReference>
<evidence type="ECO:0000259" key="7">
    <source>
        <dbReference type="Pfam" id="PF00350"/>
    </source>
</evidence>
<feature type="coiled-coil region" evidence="6">
    <location>
        <begin position="941"/>
        <end position="978"/>
    </location>
</feature>
<evidence type="ECO:0000256" key="2">
    <source>
        <dbReference type="ARBA" id="ARBA00022741"/>
    </source>
</evidence>
<dbReference type="STRING" id="1221996.QY95_02802"/>
<dbReference type="InterPro" id="IPR027094">
    <property type="entry name" value="Mitofusin_fam"/>
</dbReference>
<sequence>MMSTATIQQTMAPIIAKTVSLFELFERAGDEERARKAKLFLQKLHNEEFIVAFCGHFSAGKSTMINALTGENLLPSSPIPTSANLVKVHRASEDFAKVYYRDKQPLLFQAPYRFERVKEFCKDGEEVETIEIGHSESSLPSEVTVMDTPGVDSTDDAHRISTESALHLADMVFYVMDYNHVQSELNFIYTKELLSHGVKLYLIINQIDKHRDEELSFDEFKQSVYTSFSAWGVEPEAFYFTSLKAPSFPGNDFEEVKSLIHESMEDREELSFRSAETMMNRLVSEHLSWLEEEQAETKEELAEILGEDWDKEELIEKERETKAQLDKRDPEALVRQIEESREQVLQNAYLMPASTRELAREYLESAQPDFKVGLLFSKKKTEEERRRRLENFLTDLQEKTETQLNWHLRQQFSSWLKESGLRDDELQLEAEELSVPVDESVITNTVKSGAGVTGDYVLTYSDDVANQLKKRARELTNELKERAAGRMGSQFASERKEWQERWSAWHKKVEALHKLEHLETEASNRQQTIRRLLAEDGMAIPQRYEGFIQEWEQQLRDVTVFNEDLAADWESKAVEQEEKIVQEAIRTMETTGTSMEETAGRLRHMSEKLNGIPGFQRFIDGLKQKAGRLEQRKYTIALFGAFSAGKSSFANALLGEKVLPVSPNPTTAAVNRIHPPDDTHQHRTADVHLKTEEVMLFDLQQSLEFFNRTVQTLEEAYEAVPGLLGNKGGDGKENIHLSFLKAFYEGYTEYKQHLGQTLSVDLPAFKGFVANEKQSCFVESIDLYYDCEFTRQGVTLVDTPGADSINARHTGVAFEYIKNSDAILFVTYYNHAFSKADREFLIQLGRVKDAFELDKMFFIVNAIDLASSDEEVDEVIGYVSSQLQQYGIRFPRIYGLSSLQAIQELERGDKDHPNSNILPFKQAFGQFLEGDLTQMAVQSAEAEWERGLERLRQLIATAKENRDNREQKQEELNSQYDQISSHLEQESLQLMEKRLNQEMDELVFYVKQRVFYRFSDFFKEAFNPASLGSSGSQAKHALQEAMKELLNSVGYDFAQEMRATSLRSENQVHKLLSDKHEQLKMQYESIQSQLQFTDIEWPSKETPDFPTAFRETPLSTFDSALSLYKNAKAFFEKNEKQLMQEKLEDMLSSLADEYLEEEKAKLRNWANDELYHGMGLMKETLSSDIEEQFSAWLQVLNEAENIEEWERVLIGLEQA</sequence>
<keyword evidence="3" id="KW-0378">Hydrolase</keyword>
<evidence type="ECO:0000256" key="5">
    <source>
        <dbReference type="ARBA" id="ARBA00023136"/>
    </source>
</evidence>
<evidence type="ECO:0000256" key="4">
    <source>
        <dbReference type="ARBA" id="ARBA00023134"/>
    </source>
</evidence>
<dbReference type="SUPFAM" id="SSF52540">
    <property type="entry name" value="P-loop containing nucleoside triphosphate hydrolases"/>
    <property type="match status" value="2"/>
</dbReference>
<keyword evidence="9" id="KW-1185">Reference proteome</keyword>
<dbReference type="GO" id="GO:0005525">
    <property type="term" value="F:GTP binding"/>
    <property type="evidence" value="ECO:0007669"/>
    <property type="project" value="UniProtKB-KW"/>
</dbReference>
<evidence type="ECO:0000256" key="3">
    <source>
        <dbReference type="ARBA" id="ARBA00022801"/>
    </source>
</evidence>
<comment type="subcellular location">
    <subcellularLocation>
        <location evidence="1">Membrane</location>
    </subcellularLocation>
</comment>
<dbReference type="EMBL" id="JWIR02000051">
    <property type="protein sequence ID" value="KKB37692.1"/>
    <property type="molecule type" value="Genomic_DNA"/>
</dbReference>
<keyword evidence="4" id="KW-0342">GTP-binding</keyword>
<dbReference type="CDD" id="cd09912">
    <property type="entry name" value="DLP_2"/>
    <property type="match status" value="2"/>
</dbReference>
<dbReference type="GO" id="GO:0016020">
    <property type="term" value="C:membrane"/>
    <property type="evidence" value="ECO:0007669"/>
    <property type="project" value="UniProtKB-SubCell"/>
</dbReference>
<feature type="domain" description="Dynamin N-terminal" evidence="7">
    <location>
        <begin position="636"/>
        <end position="861"/>
    </location>
</feature>
<organism evidence="8 9">
    <name type="scientific">Bacillus thermotolerans</name>
    <name type="common">Quasibacillus thermotolerans</name>
    <dbReference type="NCBI Taxonomy" id="1221996"/>
    <lineage>
        <taxon>Bacteria</taxon>
        <taxon>Bacillati</taxon>
        <taxon>Bacillota</taxon>
        <taxon>Bacilli</taxon>
        <taxon>Bacillales</taxon>
        <taxon>Bacillaceae</taxon>
        <taxon>Bacillus</taxon>
    </lineage>
</organism>
<dbReference type="InterPro" id="IPR045063">
    <property type="entry name" value="Dynamin_N"/>
</dbReference>